<comment type="caution">
    <text evidence="1">The sequence shown here is derived from an EMBL/GenBank/DDBJ whole genome shotgun (WGS) entry which is preliminary data.</text>
</comment>
<evidence type="ECO:0000313" key="1">
    <source>
        <dbReference type="EMBL" id="KAI3676069.1"/>
    </source>
</evidence>
<organism evidence="1 2">
    <name type="scientific">Smallanthus sonchifolius</name>
    <dbReference type="NCBI Taxonomy" id="185202"/>
    <lineage>
        <taxon>Eukaryota</taxon>
        <taxon>Viridiplantae</taxon>
        <taxon>Streptophyta</taxon>
        <taxon>Embryophyta</taxon>
        <taxon>Tracheophyta</taxon>
        <taxon>Spermatophyta</taxon>
        <taxon>Magnoliopsida</taxon>
        <taxon>eudicotyledons</taxon>
        <taxon>Gunneridae</taxon>
        <taxon>Pentapetalae</taxon>
        <taxon>asterids</taxon>
        <taxon>campanulids</taxon>
        <taxon>Asterales</taxon>
        <taxon>Asteraceae</taxon>
        <taxon>Asteroideae</taxon>
        <taxon>Heliantheae alliance</taxon>
        <taxon>Millerieae</taxon>
        <taxon>Smallanthus</taxon>
    </lineage>
</organism>
<reference evidence="2" key="1">
    <citation type="journal article" date="2022" name="Mol. Ecol. Resour.">
        <title>The genomes of chicory, endive, great burdock and yacon provide insights into Asteraceae palaeo-polyploidization history and plant inulin production.</title>
        <authorList>
            <person name="Fan W."/>
            <person name="Wang S."/>
            <person name="Wang H."/>
            <person name="Wang A."/>
            <person name="Jiang F."/>
            <person name="Liu H."/>
            <person name="Zhao H."/>
            <person name="Xu D."/>
            <person name="Zhang Y."/>
        </authorList>
    </citation>
    <scope>NUCLEOTIDE SEQUENCE [LARGE SCALE GENOMIC DNA]</scope>
    <source>
        <strain evidence="2">cv. Yunnan</strain>
    </source>
</reference>
<protein>
    <submittedName>
        <fullName evidence="1">Uncharacterized protein</fullName>
    </submittedName>
</protein>
<dbReference type="Proteomes" id="UP001056120">
    <property type="component" value="Linkage Group LG29"/>
</dbReference>
<keyword evidence="2" id="KW-1185">Reference proteome</keyword>
<gene>
    <name evidence="1" type="ORF">L1987_85667</name>
</gene>
<name>A0ACB8XYS0_9ASTR</name>
<sequence length="116" mass="12707">MVMAAALGGCGHSRDHVIRRAWWLLWQRARWGAKEKESGDEPTCVTTSVVAAGEAGERRETQQCQQCHSAMALTAVVVALGWKRCSVKYGHSGGEWWCRAKEKESGDEPTCVTTSG</sequence>
<dbReference type="EMBL" id="CM042046">
    <property type="protein sequence ID" value="KAI3676069.1"/>
    <property type="molecule type" value="Genomic_DNA"/>
</dbReference>
<proteinExistence type="predicted"/>
<reference evidence="1 2" key="2">
    <citation type="journal article" date="2022" name="Mol. Ecol. Resour.">
        <title>The genomes of chicory, endive, great burdock and yacon provide insights into Asteraceae paleo-polyploidization history and plant inulin production.</title>
        <authorList>
            <person name="Fan W."/>
            <person name="Wang S."/>
            <person name="Wang H."/>
            <person name="Wang A."/>
            <person name="Jiang F."/>
            <person name="Liu H."/>
            <person name="Zhao H."/>
            <person name="Xu D."/>
            <person name="Zhang Y."/>
        </authorList>
    </citation>
    <scope>NUCLEOTIDE SEQUENCE [LARGE SCALE GENOMIC DNA]</scope>
    <source>
        <strain evidence="2">cv. Yunnan</strain>
        <tissue evidence="1">Leaves</tissue>
    </source>
</reference>
<evidence type="ECO:0000313" key="2">
    <source>
        <dbReference type="Proteomes" id="UP001056120"/>
    </source>
</evidence>
<accession>A0ACB8XYS0</accession>